<accession>A0AAW1UGH5</accession>
<dbReference type="GO" id="GO:0031119">
    <property type="term" value="P:tRNA pseudouridine synthesis"/>
    <property type="evidence" value="ECO:0007669"/>
    <property type="project" value="TreeGrafter"/>
</dbReference>
<evidence type="ECO:0000256" key="1">
    <source>
        <dbReference type="ARBA" id="ARBA00009375"/>
    </source>
</evidence>
<dbReference type="Proteomes" id="UP001431783">
    <property type="component" value="Unassembled WGS sequence"/>
</dbReference>
<dbReference type="GO" id="GO:0160147">
    <property type="term" value="F:tRNA pseudouridine(38-40) synthase activity"/>
    <property type="evidence" value="ECO:0007669"/>
    <property type="project" value="UniProtKB-EC"/>
</dbReference>
<dbReference type="GO" id="GO:0003723">
    <property type="term" value="F:RNA binding"/>
    <property type="evidence" value="ECO:0007669"/>
    <property type="project" value="InterPro"/>
</dbReference>
<keyword evidence="2 6" id="KW-0819">tRNA processing</keyword>
<comment type="caution">
    <text evidence="8">The sequence shown here is derived from an EMBL/GenBank/DDBJ whole genome shotgun (WGS) entry which is preliminary data.</text>
</comment>
<dbReference type="InterPro" id="IPR020095">
    <property type="entry name" value="PsdUridine_synth_TruA_C"/>
</dbReference>
<evidence type="ECO:0000256" key="3">
    <source>
        <dbReference type="ARBA" id="ARBA00023235"/>
    </source>
</evidence>
<dbReference type="Pfam" id="PF01416">
    <property type="entry name" value="PseudoU_synth_1"/>
    <property type="match status" value="1"/>
</dbReference>
<comment type="catalytic activity">
    <reaction evidence="6">
        <text>uridine(38/39/40) in tRNA = pseudouridine(38/39/40) in tRNA</text>
        <dbReference type="Rhea" id="RHEA:22376"/>
        <dbReference type="Rhea" id="RHEA-COMP:10085"/>
        <dbReference type="Rhea" id="RHEA-COMP:10087"/>
        <dbReference type="ChEBI" id="CHEBI:65314"/>
        <dbReference type="ChEBI" id="CHEBI:65315"/>
        <dbReference type="EC" id="5.4.99.12"/>
    </reaction>
</comment>
<dbReference type="AlphaFoldDB" id="A0AAW1UGH5"/>
<dbReference type="PANTHER" id="PTHR11142">
    <property type="entry name" value="PSEUDOURIDYLATE SYNTHASE"/>
    <property type="match status" value="1"/>
</dbReference>
<keyword evidence="3 6" id="KW-0413">Isomerase</keyword>
<dbReference type="PANTHER" id="PTHR11142:SF0">
    <property type="entry name" value="TRNA PSEUDOURIDINE SYNTHASE-LIKE 1"/>
    <property type="match status" value="1"/>
</dbReference>
<dbReference type="InterPro" id="IPR020094">
    <property type="entry name" value="TruA/RsuA/RluB/E/F_N"/>
</dbReference>
<reference evidence="8 9" key="1">
    <citation type="submission" date="2023-03" db="EMBL/GenBank/DDBJ databases">
        <title>Genome insight into feeding habits of ladybird beetles.</title>
        <authorList>
            <person name="Li H.-S."/>
            <person name="Huang Y.-H."/>
            <person name="Pang H."/>
        </authorList>
    </citation>
    <scope>NUCLEOTIDE SEQUENCE [LARGE SCALE GENOMIC DNA]</scope>
    <source>
        <strain evidence="8">SYSU_2023b</strain>
        <tissue evidence="8">Whole body</tissue>
    </source>
</reference>
<sequence length="301" mass="34600">MQRQITGILPRIDDPSTVQGCLEMALNSLKTKNMPFMVTSSRTDSGVHALSSTCHVDIETDSGNIYEPTFLTAELNKFLLKQDVLIKVVNTFAVPMSFHSRHSAIARTYLYRFVRIKPHPSISMPLLQHIPIEHSKRTWFSTCSDFDENIMRDAAKLFLGFHDFKTFMGKGSQSSQIDKITRRFISDIKIEKASSNNYSYFSIPLHGLNRHAEFEYFNIYIKAPGFLYNQVRRTVGCIIAAAQGKISVKDIKFMLEIPSRHSWDTRIKPAPPYGLYLCQVHYRQTDIDTFKEFLQDQDGRV</sequence>
<dbReference type="InterPro" id="IPR020097">
    <property type="entry name" value="PsdUridine_synth_TruA_a/b_dom"/>
</dbReference>
<feature type="domain" description="Pseudouridine synthase I TruA alpha/beta" evidence="7">
    <location>
        <begin position="154"/>
        <end position="282"/>
    </location>
</feature>
<dbReference type="InterPro" id="IPR001406">
    <property type="entry name" value="PsdUridine_synth_TruA"/>
</dbReference>
<evidence type="ECO:0000259" key="7">
    <source>
        <dbReference type="Pfam" id="PF01416"/>
    </source>
</evidence>
<organism evidence="8 9">
    <name type="scientific">Henosepilachna vigintioctopunctata</name>
    <dbReference type="NCBI Taxonomy" id="420089"/>
    <lineage>
        <taxon>Eukaryota</taxon>
        <taxon>Metazoa</taxon>
        <taxon>Ecdysozoa</taxon>
        <taxon>Arthropoda</taxon>
        <taxon>Hexapoda</taxon>
        <taxon>Insecta</taxon>
        <taxon>Pterygota</taxon>
        <taxon>Neoptera</taxon>
        <taxon>Endopterygota</taxon>
        <taxon>Coleoptera</taxon>
        <taxon>Polyphaga</taxon>
        <taxon>Cucujiformia</taxon>
        <taxon>Coccinelloidea</taxon>
        <taxon>Coccinellidae</taxon>
        <taxon>Epilachninae</taxon>
        <taxon>Epilachnini</taxon>
        <taxon>Henosepilachna</taxon>
    </lineage>
</organism>
<dbReference type="PIRSF" id="PIRSF001430">
    <property type="entry name" value="tRNA_psdUrid_synth"/>
    <property type="match status" value="1"/>
</dbReference>
<dbReference type="EMBL" id="JARQZJ010000063">
    <property type="protein sequence ID" value="KAK9879891.1"/>
    <property type="molecule type" value="Genomic_DNA"/>
</dbReference>
<protein>
    <recommendedName>
        <fullName evidence="6">tRNA pseudouridine synthase</fullName>
        <ecNumber evidence="6">5.4.99.12</ecNumber>
    </recommendedName>
</protein>
<dbReference type="Gene3D" id="3.30.70.580">
    <property type="entry name" value="Pseudouridine synthase I, catalytic domain, N-terminal subdomain"/>
    <property type="match status" value="1"/>
</dbReference>
<dbReference type="HAMAP" id="MF_00171">
    <property type="entry name" value="TruA"/>
    <property type="match status" value="1"/>
</dbReference>
<evidence type="ECO:0000256" key="4">
    <source>
        <dbReference type="PIRSR" id="PIRSR001430-1"/>
    </source>
</evidence>
<dbReference type="InterPro" id="IPR020103">
    <property type="entry name" value="PsdUridine_synth_cat_dom_sf"/>
</dbReference>
<evidence type="ECO:0000313" key="8">
    <source>
        <dbReference type="EMBL" id="KAK9879891.1"/>
    </source>
</evidence>
<dbReference type="Gene3D" id="3.30.70.660">
    <property type="entry name" value="Pseudouridine synthase I, catalytic domain, C-terminal subdomain"/>
    <property type="match status" value="1"/>
</dbReference>
<evidence type="ECO:0000256" key="2">
    <source>
        <dbReference type="ARBA" id="ARBA00022694"/>
    </source>
</evidence>
<evidence type="ECO:0000256" key="5">
    <source>
        <dbReference type="PIRSR" id="PIRSR001430-2"/>
    </source>
</evidence>
<feature type="binding site" evidence="5">
    <location>
        <position position="109"/>
    </location>
    <ligand>
        <name>substrate</name>
    </ligand>
</feature>
<name>A0AAW1UGH5_9CUCU</name>
<keyword evidence="9" id="KW-1185">Reference proteome</keyword>
<dbReference type="EC" id="5.4.99.12" evidence="6"/>
<evidence type="ECO:0000256" key="6">
    <source>
        <dbReference type="RuleBase" id="RU003792"/>
    </source>
</evidence>
<gene>
    <name evidence="8" type="ORF">WA026_008391</name>
</gene>
<dbReference type="SUPFAM" id="SSF55120">
    <property type="entry name" value="Pseudouridine synthase"/>
    <property type="match status" value="1"/>
</dbReference>
<comment type="similarity">
    <text evidence="1 6">Belongs to the tRNA pseudouridine synthase TruA family.</text>
</comment>
<evidence type="ECO:0000313" key="9">
    <source>
        <dbReference type="Proteomes" id="UP001431783"/>
    </source>
</evidence>
<feature type="active site" description="Nucleophile" evidence="4">
    <location>
        <position position="44"/>
    </location>
</feature>
<proteinExistence type="inferred from homology"/>